<dbReference type="InterPro" id="IPR001867">
    <property type="entry name" value="OmpR/PhoB-type_DNA-bd"/>
</dbReference>
<dbReference type="Gene3D" id="1.25.40.10">
    <property type="entry name" value="Tetratricopeptide repeat domain"/>
    <property type="match status" value="1"/>
</dbReference>
<dbReference type="PANTHER" id="PTHR35807:SF1">
    <property type="entry name" value="TRANSCRIPTIONAL REGULATOR REDD"/>
    <property type="match status" value="1"/>
</dbReference>
<keyword evidence="4" id="KW-0804">Transcription</keyword>
<dbReference type="Pfam" id="PF00486">
    <property type="entry name" value="Trans_reg_C"/>
    <property type="match status" value="1"/>
</dbReference>
<evidence type="ECO:0000256" key="1">
    <source>
        <dbReference type="ARBA" id="ARBA00005820"/>
    </source>
</evidence>
<name>A0ABW3MIR7_9PSEU</name>
<sequence>MPRTIEVKVLGSWEVSAGRSSVPIPPGHLRSLLSALLLTVGQPVRVDTLAERLWGERQPANVRGTLSTYIARLRRLLGSDAIVSYPGGGYSLYVNEDHVDLHRFRNLLRRSRGADNELCLLHEALGLWRGRPFTGVESGWLERDVVPALTEEWFTATERRIDLDLAGGSSNELIAELWQLTNDYALRESLWFRLITSL</sequence>
<evidence type="ECO:0000256" key="5">
    <source>
        <dbReference type="PROSITE-ProRule" id="PRU01091"/>
    </source>
</evidence>
<dbReference type="PANTHER" id="PTHR35807">
    <property type="entry name" value="TRANSCRIPTIONAL REGULATOR REDD-RELATED"/>
    <property type="match status" value="1"/>
</dbReference>
<gene>
    <name evidence="7" type="ORF">ACFQ1S_33095</name>
</gene>
<dbReference type="SUPFAM" id="SSF48452">
    <property type="entry name" value="TPR-like"/>
    <property type="match status" value="1"/>
</dbReference>
<dbReference type="Proteomes" id="UP001597045">
    <property type="component" value="Unassembled WGS sequence"/>
</dbReference>
<keyword evidence="2" id="KW-0805">Transcription regulation</keyword>
<feature type="non-terminal residue" evidence="7">
    <location>
        <position position="198"/>
    </location>
</feature>
<feature type="DNA-binding region" description="OmpR/PhoB-type" evidence="5">
    <location>
        <begin position="1"/>
        <end position="94"/>
    </location>
</feature>
<keyword evidence="3 5" id="KW-0238">DNA-binding</keyword>
<dbReference type="SUPFAM" id="SSF46894">
    <property type="entry name" value="C-terminal effector domain of the bipartite response regulators"/>
    <property type="match status" value="1"/>
</dbReference>
<dbReference type="Pfam" id="PF03704">
    <property type="entry name" value="BTAD"/>
    <property type="match status" value="1"/>
</dbReference>
<dbReference type="InterPro" id="IPR011990">
    <property type="entry name" value="TPR-like_helical_dom_sf"/>
</dbReference>
<evidence type="ECO:0000256" key="4">
    <source>
        <dbReference type="ARBA" id="ARBA00023163"/>
    </source>
</evidence>
<dbReference type="InterPro" id="IPR016032">
    <property type="entry name" value="Sig_transdc_resp-reg_C-effctor"/>
</dbReference>
<comment type="caution">
    <text evidence="7">The sequence shown here is derived from an EMBL/GenBank/DDBJ whole genome shotgun (WGS) entry which is preliminary data.</text>
</comment>
<dbReference type="InterPro" id="IPR036388">
    <property type="entry name" value="WH-like_DNA-bd_sf"/>
</dbReference>
<dbReference type="InterPro" id="IPR051677">
    <property type="entry name" value="AfsR-DnrI-RedD_regulator"/>
</dbReference>
<dbReference type="SMART" id="SM00862">
    <property type="entry name" value="Trans_reg_C"/>
    <property type="match status" value="1"/>
</dbReference>
<evidence type="ECO:0000256" key="3">
    <source>
        <dbReference type="ARBA" id="ARBA00023125"/>
    </source>
</evidence>
<comment type="similarity">
    <text evidence="1">Belongs to the AfsR/DnrI/RedD regulatory family.</text>
</comment>
<dbReference type="InterPro" id="IPR005158">
    <property type="entry name" value="BTAD"/>
</dbReference>
<organism evidence="7 8">
    <name type="scientific">Kibdelosporangium lantanae</name>
    <dbReference type="NCBI Taxonomy" id="1497396"/>
    <lineage>
        <taxon>Bacteria</taxon>
        <taxon>Bacillati</taxon>
        <taxon>Actinomycetota</taxon>
        <taxon>Actinomycetes</taxon>
        <taxon>Pseudonocardiales</taxon>
        <taxon>Pseudonocardiaceae</taxon>
        <taxon>Kibdelosporangium</taxon>
    </lineage>
</organism>
<evidence type="ECO:0000313" key="8">
    <source>
        <dbReference type="Proteomes" id="UP001597045"/>
    </source>
</evidence>
<dbReference type="Gene3D" id="1.10.10.10">
    <property type="entry name" value="Winged helix-like DNA-binding domain superfamily/Winged helix DNA-binding domain"/>
    <property type="match status" value="1"/>
</dbReference>
<dbReference type="EMBL" id="JBHTIS010002556">
    <property type="protein sequence ID" value="MFD1050023.1"/>
    <property type="molecule type" value="Genomic_DNA"/>
</dbReference>
<dbReference type="PROSITE" id="PS51755">
    <property type="entry name" value="OMPR_PHOB"/>
    <property type="match status" value="1"/>
</dbReference>
<accession>A0ABW3MIR7</accession>
<protein>
    <submittedName>
        <fullName evidence="7">BTAD domain-containing putative transcriptional regulator</fullName>
    </submittedName>
</protein>
<keyword evidence="8" id="KW-1185">Reference proteome</keyword>
<dbReference type="SMART" id="SM01043">
    <property type="entry name" value="BTAD"/>
    <property type="match status" value="1"/>
</dbReference>
<feature type="domain" description="OmpR/PhoB-type" evidence="6">
    <location>
        <begin position="1"/>
        <end position="94"/>
    </location>
</feature>
<evidence type="ECO:0000256" key="2">
    <source>
        <dbReference type="ARBA" id="ARBA00023015"/>
    </source>
</evidence>
<evidence type="ECO:0000313" key="7">
    <source>
        <dbReference type="EMBL" id="MFD1050023.1"/>
    </source>
</evidence>
<proteinExistence type="inferred from homology"/>
<evidence type="ECO:0000259" key="6">
    <source>
        <dbReference type="PROSITE" id="PS51755"/>
    </source>
</evidence>
<reference evidence="8" key="1">
    <citation type="journal article" date="2019" name="Int. J. Syst. Evol. Microbiol.">
        <title>The Global Catalogue of Microorganisms (GCM) 10K type strain sequencing project: providing services to taxonomists for standard genome sequencing and annotation.</title>
        <authorList>
            <consortium name="The Broad Institute Genomics Platform"/>
            <consortium name="The Broad Institute Genome Sequencing Center for Infectious Disease"/>
            <person name="Wu L."/>
            <person name="Ma J."/>
        </authorList>
    </citation>
    <scope>NUCLEOTIDE SEQUENCE [LARGE SCALE GENOMIC DNA]</scope>
    <source>
        <strain evidence="8">JCM 31486</strain>
    </source>
</reference>